<evidence type="ECO:0000256" key="2">
    <source>
        <dbReference type="ARBA" id="ARBA00022723"/>
    </source>
</evidence>
<reference evidence="6 7" key="1">
    <citation type="journal article" date="2015" name="Nature">
        <title>rRNA introns, odd ribosomes, and small enigmatic genomes across a large radiation of phyla.</title>
        <authorList>
            <person name="Brown C.T."/>
            <person name="Hug L.A."/>
            <person name="Thomas B.C."/>
            <person name="Sharon I."/>
            <person name="Castelle C.J."/>
            <person name="Singh A."/>
            <person name="Wilkins M.J."/>
            <person name="Williams K.H."/>
            <person name="Banfield J.F."/>
        </authorList>
    </citation>
    <scope>NUCLEOTIDE SEQUENCE [LARGE SCALE GENOMIC DNA]</scope>
</reference>
<dbReference type="SMART" id="SM00704">
    <property type="entry name" value="ZnF_CDGSH"/>
    <property type="match status" value="1"/>
</dbReference>
<dbReference type="InterPro" id="IPR018967">
    <property type="entry name" value="FeS-contain_CDGSH-typ"/>
</dbReference>
<comment type="caution">
    <text evidence="6">The sequence shown here is derived from an EMBL/GenBank/DDBJ whole genome shotgun (WGS) entry which is preliminary data.</text>
</comment>
<sequence length="94" mass="10030">MAAKIKALINGPYQVSGGVTVEDATGKTIVAEKDVWLCRCGASKNKPFCDGAHAKIGFKADNKNSKNPIMELAGIEKSKTGKMGLNVDEIYNND</sequence>
<keyword evidence="2" id="KW-0479">Metal-binding</keyword>
<dbReference type="STRING" id="1618369.UV54_C0008G0006"/>
<dbReference type="InterPro" id="IPR042216">
    <property type="entry name" value="MitoNEET_CISD"/>
</dbReference>
<evidence type="ECO:0000313" key="7">
    <source>
        <dbReference type="Proteomes" id="UP000034213"/>
    </source>
</evidence>
<accession>A0A0G1EBD4</accession>
<evidence type="ECO:0000256" key="3">
    <source>
        <dbReference type="ARBA" id="ARBA00023004"/>
    </source>
</evidence>
<keyword evidence="4" id="KW-0411">Iron-sulfur</keyword>
<name>A0A0G1EBD4_9BACT</name>
<dbReference type="Pfam" id="PF09360">
    <property type="entry name" value="zf-CDGSH"/>
    <property type="match status" value="1"/>
</dbReference>
<dbReference type="Proteomes" id="UP000034213">
    <property type="component" value="Unassembled WGS sequence"/>
</dbReference>
<feature type="domain" description="Iron-binding zinc finger CDGSH type" evidence="5">
    <location>
        <begin position="14"/>
        <end position="59"/>
    </location>
</feature>
<dbReference type="AlphaFoldDB" id="A0A0G1EBD4"/>
<evidence type="ECO:0000256" key="4">
    <source>
        <dbReference type="ARBA" id="ARBA00023014"/>
    </source>
</evidence>
<gene>
    <name evidence="6" type="ORF">UV54_C0008G0006</name>
</gene>
<evidence type="ECO:0000259" key="5">
    <source>
        <dbReference type="SMART" id="SM00704"/>
    </source>
</evidence>
<keyword evidence="1" id="KW-0001">2Fe-2S</keyword>
<dbReference type="GO" id="GO:0051537">
    <property type="term" value="F:2 iron, 2 sulfur cluster binding"/>
    <property type="evidence" value="ECO:0007669"/>
    <property type="project" value="UniProtKB-KW"/>
</dbReference>
<dbReference type="PATRIC" id="fig|1618369.3.peg.168"/>
<protein>
    <recommendedName>
        <fullName evidence="5">Iron-binding zinc finger CDGSH type domain-containing protein</fullName>
    </recommendedName>
</protein>
<dbReference type="GO" id="GO:0005737">
    <property type="term" value="C:cytoplasm"/>
    <property type="evidence" value="ECO:0007669"/>
    <property type="project" value="UniProtKB-ARBA"/>
</dbReference>
<dbReference type="EMBL" id="LCEW01000008">
    <property type="protein sequence ID" value="KKS80371.1"/>
    <property type="molecule type" value="Genomic_DNA"/>
</dbReference>
<dbReference type="Gene3D" id="3.40.5.90">
    <property type="entry name" value="CDGSH iron-sulfur domain, mitoNEET-type"/>
    <property type="match status" value="1"/>
</dbReference>
<evidence type="ECO:0000313" key="6">
    <source>
        <dbReference type="EMBL" id="KKS80371.1"/>
    </source>
</evidence>
<organism evidence="6 7">
    <name type="scientific">Candidatus Beckwithbacteria bacterium GW2011_GWA2_43_10</name>
    <dbReference type="NCBI Taxonomy" id="1618369"/>
    <lineage>
        <taxon>Bacteria</taxon>
        <taxon>Candidatus Beckwithiibacteriota</taxon>
    </lineage>
</organism>
<dbReference type="GO" id="GO:0046872">
    <property type="term" value="F:metal ion binding"/>
    <property type="evidence" value="ECO:0007669"/>
    <property type="project" value="UniProtKB-KW"/>
</dbReference>
<evidence type="ECO:0000256" key="1">
    <source>
        <dbReference type="ARBA" id="ARBA00022714"/>
    </source>
</evidence>
<keyword evidence="3" id="KW-0408">Iron</keyword>
<proteinExistence type="predicted"/>